<dbReference type="AlphaFoldDB" id="A0A914QNX8"/>
<evidence type="ECO:0000313" key="1">
    <source>
        <dbReference type="Proteomes" id="UP000887578"/>
    </source>
</evidence>
<sequence>MLNDTKYIDGNPKDIRKQVIILTAAAYDDIGFKGAYETAQTLKNDGIKIFTINYRSKAGVYVPNFDPLASEGYAYRNDEDGLDKLLPLGLTQGMDLLL</sequence>
<evidence type="ECO:0000313" key="2">
    <source>
        <dbReference type="WBParaSite" id="PDA_v2.g5397.t1"/>
    </source>
</evidence>
<organism evidence="1 2">
    <name type="scientific">Panagrolaimus davidi</name>
    <dbReference type="NCBI Taxonomy" id="227884"/>
    <lineage>
        <taxon>Eukaryota</taxon>
        <taxon>Metazoa</taxon>
        <taxon>Ecdysozoa</taxon>
        <taxon>Nematoda</taxon>
        <taxon>Chromadorea</taxon>
        <taxon>Rhabditida</taxon>
        <taxon>Tylenchina</taxon>
        <taxon>Panagrolaimomorpha</taxon>
        <taxon>Panagrolaimoidea</taxon>
        <taxon>Panagrolaimidae</taxon>
        <taxon>Panagrolaimus</taxon>
    </lineage>
</organism>
<proteinExistence type="predicted"/>
<dbReference type="InterPro" id="IPR036465">
    <property type="entry name" value="vWFA_dom_sf"/>
</dbReference>
<protein>
    <submittedName>
        <fullName evidence="2">Uncharacterized protein</fullName>
    </submittedName>
</protein>
<accession>A0A914QNX8</accession>
<name>A0A914QNX8_9BILA</name>
<dbReference type="WBParaSite" id="PDA_v2.g5397.t1">
    <property type="protein sequence ID" value="PDA_v2.g5397.t1"/>
    <property type="gene ID" value="PDA_v2.g5397"/>
</dbReference>
<dbReference type="SUPFAM" id="SSF53300">
    <property type="entry name" value="vWA-like"/>
    <property type="match status" value="1"/>
</dbReference>
<keyword evidence="1" id="KW-1185">Reference proteome</keyword>
<reference evidence="2" key="1">
    <citation type="submission" date="2022-11" db="UniProtKB">
        <authorList>
            <consortium name="WormBaseParasite"/>
        </authorList>
    </citation>
    <scope>IDENTIFICATION</scope>
</reference>
<dbReference type="Proteomes" id="UP000887578">
    <property type="component" value="Unplaced"/>
</dbReference>